<feature type="chain" id="PRO_5043138423" evidence="2">
    <location>
        <begin position="23"/>
        <end position="170"/>
    </location>
</feature>
<evidence type="ECO:0000256" key="2">
    <source>
        <dbReference type="SAM" id="SignalP"/>
    </source>
</evidence>
<sequence>MPFQFAFVLLILIFYFTGGVTSLNCWYCHGEAVAEDSWMMPASSCCKPDIIACNRSYCYIAKVEGTTTFWISGCTDDDFNGCDHHHIPYNSTLTRCQCDSDLCSPIERIPHCAKELVHNKSKIILAKNAGQRPNNTPANLSTRCNTSLYSAWLLITASGELPSFFFFFFL</sequence>
<evidence type="ECO:0000313" key="3">
    <source>
        <dbReference type="EMBL" id="VDK28897.1"/>
    </source>
</evidence>
<accession>A0A183CWL8</accession>
<keyword evidence="1" id="KW-0812">Transmembrane</keyword>
<keyword evidence="4" id="KW-1185">Reference proteome</keyword>
<protein>
    <submittedName>
        <fullName evidence="5">Activin_recp domain-containing protein</fullName>
    </submittedName>
</protein>
<proteinExistence type="predicted"/>
<keyword evidence="1" id="KW-1133">Transmembrane helix</keyword>
<evidence type="ECO:0000256" key="1">
    <source>
        <dbReference type="SAM" id="Phobius"/>
    </source>
</evidence>
<feature type="transmembrane region" description="Helical" evidence="1">
    <location>
        <begin position="149"/>
        <end position="169"/>
    </location>
</feature>
<evidence type="ECO:0000313" key="4">
    <source>
        <dbReference type="Proteomes" id="UP000271098"/>
    </source>
</evidence>
<dbReference type="WBParaSite" id="GPUH_0000085901-mRNA-1">
    <property type="protein sequence ID" value="GPUH_0000085901-mRNA-1"/>
    <property type="gene ID" value="GPUH_0000085901"/>
</dbReference>
<keyword evidence="2" id="KW-0732">Signal</keyword>
<evidence type="ECO:0000313" key="5">
    <source>
        <dbReference type="WBParaSite" id="GPUH_0000085901-mRNA-1"/>
    </source>
</evidence>
<dbReference type="EMBL" id="UYRT01000887">
    <property type="protein sequence ID" value="VDK28897.1"/>
    <property type="molecule type" value="Genomic_DNA"/>
</dbReference>
<keyword evidence="1" id="KW-0472">Membrane</keyword>
<dbReference type="OrthoDB" id="5862736at2759"/>
<dbReference type="Proteomes" id="UP000271098">
    <property type="component" value="Unassembled WGS sequence"/>
</dbReference>
<gene>
    <name evidence="3" type="ORF">GPUH_LOCUS859</name>
</gene>
<feature type="signal peptide" evidence="2">
    <location>
        <begin position="1"/>
        <end position="22"/>
    </location>
</feature>
<organism evidence="5">
    <name type="scientific">Gongylonema pulchrum</name>
    <dbReference type="NCBI Taxonomy" id="637853"/>
    <lineage>
        <taxon>Eukaryota</taxon>
        <taxon>Metazoa</taxon>
        <taxon>Ecdysozoa</taxon>
        <taxon>Nematoda</taxon>
        <taxon>Chromadorea</taxon>
        <taxon>Rhabditida</taxon>
        <taxon>Spirurina</taxon>
        <taxon>Spiruromorpha</taxon>
        <taxon>Spiruroidea</taxon>
        <taxon>Gongylonematidae</taxon>
        <taxon>Gongylonema</taxon>
    </lineage>
</organism>
<reference evidence="3 4" key="2">
    <citation type="submission" date="2018-11" db="EMBL/GenBank/DDBJ databases">
        <authorList>
            <consortium name="Pathogen Informatics"/>
        </authorList>
    </citation>
    <scope>NUCLEOTIDE SEQUENCE [LARGE SCALE GENOMIC DNA]</scope>
</reference>
<reference evidence="5" key="1">
    <citation type="submission" date="2016-06" db="UniProtKB">
        <authorList>
            <consortium name="WormBaseParasite"/>
        </authorList>
    </citation>
    <scope>IDENTIFICATION</scope>
</reference>
<dbReference type="AlphaFoldDB" id="A0A183CWL8"/>
<name>A0A183CWL8_9BILA</name>